<evidence type="ECO:0000256" key="6">
    <source>
        <dbReference type="ARBA" id="ARBA00023136"/>
    </source>
</evidence>
<proteinExistence type="inferred from homology"/>
<evidence type="ECO:0000259" key="9">
    <source>
        <dbReference type="SMART" id="SM00563"/>
    </source>
</evidence>
<name>A0AAV8T9E7_9ROSI</name>
<keyword evidence="11" id="KW-1185">Reference proteome</keyword>
<keyword evidence="7" id="KW-0012">Acyltransferase</keyword>
<dbReference type="GO" id="GO:0016020">
    <property type="term" value="C:membrane"/>
    <property type="evidence" value="ECO:0007669"/>
    <property type="project" value="UniProtKB-SubCell"/>
</dbReference>
<evidence type="ECO:0000256" key="1">
    <source>
        <dbReference type="ARBA" id="ARBA00004141"/>
    </source>
</evidence>
<evidence type="ECO:0000256" key="2">
    <source>
        <dbReference type="ARBA" id="ARBA00007937"/>
    </source>
</evidence>
<evidence type="ECO:0000256" key="4">
    <source>
        <dbReference type="ARBA" id="ARBA00022692"/>
    </source>
</evidence>
<feature type="transmembrane region" description="Helical" evidence="8">
    <location>
        <begin position="67"/>
        <end position="94"/>
    </location>
</feature>
<keyword evidence="5 8" id="KW-1133">Transmembrane helix</keyword>
<dbReference type="InterPro" id="IPR056462">
    <property type="entry name" value="HAD_RAM2/GPAT1-8"/>
</dbReference>
<dbReference type="AlphaFoldDB" id="A0AAV8T9E7"/>
<evidence type="ECO:0000256" key="3">
    <source>
        <dbReference type="ARBA" id="ARBA00022679"/>
    </source>
</evidence>
<evidence type="ECO:0000256" key="7">
    <source>
        <dbReference type="ARBA" id="ARBA00023315"/>
    </source>
</evidence>
<keyword evidence="3" id="KW-0808">Transferase</keyword>
<dbReference type="Proteomes" id="UP001159364">
    <property type="component" value="Linkage Group LG06"/>
</dbReference>
<keyword evidence="4 8" id="KW-0812">Transmembrane</keyword>
<organism evidence="10 11">
    <name type="scientific">Erythroxylum novogranatense</name>
    <dbReference type="NCBI Taxonomy" id="1862640"/>
    <lineage>
        <taxon>Eukaryota</taxon>
        <taxon>Viridiplantae</taxon>
        <taxon>Streptophyta</taxon>
        <taxon>Embryophyta</taxon>
        <taxon>Tracheophyta</taxon>
        <taxon>Spermatophyta</taxon>
        <taxon>Magnoliopsida</taxon>
        <taxon>eudicotyledons</taxon>
        <taxon>Gunneridae</taxon>
        <taxon>Pentapetalae</taxon>
        <taxon>rosids</taxon>
        <taxon>fabids</taxon>
        <taxon>Malpighiales</taxon>
        <taxon>Erythroxylaceae</taxon>
        <taxon>Erythroxylum</taxon>
    </lineage>
</organism>
<gene>
    <name evidence="10" type="ORF">K2173_023053</name>
</gene>
<feature type="transmembrane region" description="Helical" evidence="8">
    <location>
        <begin position="268"/>
        <end position="286"/>
    </location>
</feature>
<comment type="subcellular location">
    <subcellularLocation>
        <location evidence="1">Membrane</location>
        <topology evidence="1">Multi-pass membrane protein</topology>
    </subcellularLocation>
</comment>
<dbReference type="GO" id="GO:0010143">
    <property type="term" value="P:cutin biosynthetic process"/>
    <property type="evidence" value="ECO:0007669"/>
    <property type="project" value="TreeGrafter"/>
</dbReference>
<comment type="similarity">
    <text evidence="2">Belongs to the GPAT/DAPAT family.</text>
</comment>
<evidence type="ECO:0000256" key="5">
    <source>
        <dbReference type="ARBA" id="ARBA00022989"/>
    </source>
</evidence>
<dbReference type="GO" id="GO:0090447">
    <property type="term" value="F:glycerol-3-phosphate 2-O-acyltransferase activity"/>
    <property type="evidence" value="ECO:0007669"/>
    <property type="project" value="TreeGrafter"/>
</dbReference>
<dbReference type="PANTHER" id="PTHR15486">
    <property type="entry name" value="ANCIENT UBIQUITOUS PROTEIN"/>
    <property type="match status" value="1"/>
</dbReference>
<dbReference type="SUPFAM" id="SSF69593">
    <property type="entry name" value="Glycerol-3-phosphate (1)-acyltransferase"/>
    <property type="match status" value="1"/>
</dbReference>
<dbReference type="SMART" id="SM00563">
    <property type="entry name" value="PlsC"/>
    <property type="match status" value="1"/>
</dbReference>
<dbReference type="GO" id="GO:0016791">
    <property type="term" value="F:phosphatase activity"/>
    <property type="evidence" value="ECO:0007669"/>
    <property type="project" value="TreeGrafter"/>
</dbReference>
<evidence type="ECO:0000256" key="8">
    <source>
        <dbReference type="SAM" id="Phobius"/>
    </source>
</evidence>
<keyword evidence="6 8" id="KW-0472">Membrane</keyword>
<comment type="caution">
    <text evidence="10">The sequence shown here is derived from an EMBL/GenBank/DDBJ whole genome shotgun (WGS) entry which is preliminary data.</text>
</comment>
<dbReference type="Pfam" id="PF23270">
    <property type="entry name" value="HAD_RAM2_N"/>
    <property type="match status" value="1"/>
</dbReference>
<dbReference type="PANTHER" id="PTHR15486:SF65">
    <property type="entry name" value="GLYCEROL-3-PHOSPHATE ACYLTRANSFERASE"/>
    <property type="match status" value="1"/>
</dbReference>
<reference evidence="10 11" key="1">
    <citation type="submission" date="2021-09" db="EMBL/GenBank/DDBJ databases">
        <title>Genomic insights and catalytic innovation underlie evolution of tropane alkaloids biosynthesis.</title>
        <authorList>
            <person name="Wang Y.-J."/>
            <person name="Tian T."/>
            <person name="Huang J.-P."/>
            <person name="Huang S.-X."/>
        </authorList>
    </citation>
    <scope>NUCLEOTIDE SEQUENCE [LARGE SCALE GENOMIC DNA]</scope>
    <source>
        <strain evidence="10">KIB-2018</strain>
        <tissue evidence="10">Leaf</tissue>
    </source>
</reference>
<evidence type="ECO:0000313" key="11">
    <source>
        <dbReference type="Proteomes" id="UP001159364"/>
    </source>
</evidence>
<dbReference type="InterPro" id="IPR002123">
    <property type="entry name" value="Plipid/glycerol_acylTrfase"/>
</dbReference>
<protein>
    <recommendedName>
        <fullName evidence="9">Phospholipid/glycerol acyltransferase domain-containing protein</fullName>
    </recommendedName>
</protein>
<sequence length="519" mass="58344">MKAFFSLLRVIGRIGTTSSRQTKLVNYHATHFTSSQKYSSFVCNSKEYPKQTLVFDFEGTLLRSSSLFAYFMLVILETGGLLRAFVLLLLYPLICSVGKELGLKIMVFVSFLGVRKDTFRLGTAVLPKFFLEDIGREGFDLIMTYGRKIAVSYLPRIMVEGVLRDYLETEAVVGRELKAIYGYYVGLMDKEKTATALNELLVEKKTGGHVVGIGGFTKSVYQQLCLHCKEVYLVTEGEKSNWKILPREKYPKPLIFHDGRLVFSPRPLATLAMFMWLPLGIVLAVFRITVGSLLPLVIVHPILSFTGSRIRAAKPKQSFISTKKNGKSTGLMYVCNHRTLLDPVFISAALMKPVTAMTYSISRSSEIISPLRTVRLTRDREQDGNLMDRMLRQGDLVVCPEGTTCREPYLLRFSPLFAEVTSEIVPVAIDVKTSMFYGSTASGLKCFDPLFHFLNPRPAYFIRFLDNLPSSPSCDMSGASKFQVANHVQNEIAKALRFECTNLTRKDKYMILAGNEGIL</sequence>
<evidence type="ECO:0000313" key="10">
    <source>
        <dbReference type="EMBL" id="KAJ8762924.1"/>
    </source>
</evidence>
<accession>A0AAV8T9E7</accession>
<dbReference type="Pfam" id="PF01553">
    <property type="entry name" value="Acyltransferase"/>
    <property type="match status" value="1"/>
</dbReference>
<feature type="domain" description="Phospholipid/glycerol acyltransferase" evidence="9">
    <location>
        <begin position="331"/>
        <end position="432"/>
    </location>
</feature>
<dbReference type="EMBL" id="JAIWQS010000006">
    <property type="protein sequence ID" value="KAJ8762924.1"/>
    <property type="molecule type" value="Genomic_DNA"/>
</dbReference>